<dbReference type="KEGG" id="hhu:AR456_11390"/>
<proteinExistence type="predicted"/>
<accession>W1NCI0</accession>
<dbReference type="STRING" id="1178482.AR456_11390"/>
<dbReference type="Proteomes" id="UP000019113">
    <property type="component" value="Unassembled WGS sequence"/>
</dbReference>
<comment type="caution">
    <text evidence="1">The sequence shown here is derived from an EMBL/GenBank/DDBJ whole genome shotgun (WGS) entry which is preliminary data.</text>
</comment>
<dbReference type="InterPro" id="IPR027417">
    <property type="entry name" value="P-loop_NTPase"/>
</dbReference>
<dbReference type="OrthoDB" id="288532at2"/>
<name>W1NCI0_9GAMM</name>
<sequence length="249" mass="29109">MSIVSFEKKFIFLKTRKVAGTSIEAELRKITGENDIVPAVTPRDEFYSSKKGFFSKNYLRDKESESYYTDLVLDGRFEEAAEYLASQKALAPSHMKYARIKSIVENMGYDIKDFFVFTVDRHPYSWVVSSVLYNNSRYNKEGVLYREWSADEVNLLVKDLLDKDDFTKRINWNLYSLGDDVMVDRVLKYEELDKELSDVFSKLGERFCGLPELKLNSRHVDAGKILEKENKDAIFLKMKHVFETLGYDR</sequence>
<dbReference type="EMBL" id="AVBC01000011">
    <property type="protein sequence ID" value="ERL53272.1"/>
    <property type="molecule type" value="Genomic_DNA"/>
</dbReference>
<dbReference type="RefSeq" id="WP_021817258.1">
    <property type="nucleotide sequence ID" value="NZ_AVBC01000011.1"/>
</dbReference>
<keyword evidence="2" id="KW-1185">Reference proteome</keyword>
<dbReference type="Gene3D" id="3.40.50.300">
    <property type="entry name" value="P-loop containing nucleotide triphosphate hydrolases"/>
    <property type="match status" value="1"/>
</dbReference>
<evidence type="ECO:0000313" key="1">
    <source>
        <dbReference type="EMBL" id="ERL53272.1"/>
    </source>
</evidence>
<reference evidence="1 2" key="1">
    <citation type="submission" date="2013-08" db="EMBL/GenBank/DDBJ databases">
        <title>draft genome of Halomonas huanghegensis, strain BJGMM-B45T.</title>
        <authorList>
            <person name="Miao C."/>
            <person name="Wan Y."/>
            <person name="Jin W."/>
        </authorList>
    </citation>
    <scope>NUCLEOTIDE SEQUENCE [LARGE SCALE GENOMIC DNA]</scope>
    <source>
        <strain evidence="1 2">BJGMM-B45</strain>
    </source>
</reference>
<protein>
    <recommendedName>
        <fullName evidence="3">Sulfotransferase family protein</fullName>
    </recommendedName>
</protein>
<organism evidence="1 2">
    <name type="scientific">Halomonas huangheensis</name>
    <dbReference type="NCBI Taxonomy" id="1178482"/>
    <lineage>
        <taxon>Bacteria</taxon>
        <taxon>Pseudomonadati</taxon>
        <taxon>Pseudomonadota</taxon>
        <taxon>Gammaproteobacteria</taxon>
        <taxon>Oceanospirillales</taxon>
        <taxon>Halomonadaceae</taxon>
        <taxon>Halomonas</taxon>
    </lineage>
</organism>
<dbReference type="eggNOG" id="COG1943">
    <property type="taxonomic scope" value="Bacteria"/>
</dbReference>
<dbReference type="AlphaFoldDB" id="W1NCI0"/>
<evidence type="ECO:0008006" key="3">
    <source>
        <dbReference type="Google" id="ProtNLM"/>
    </source>
</evidence>
<gene>
    <name evidence="1" type="ORF">BJB45_18545</name>
</gene>
<evidence type="ECO:0000313" key="2">
    <source>
        <dbReference type="Proteomes" id="UP000019113"/>
    </source>
</evidence>